<evidence type="ECO:0000313" key="2">
    <source>
        <dbReference type="Proteomes" id="UP000267096"/>
    </source>
</evidence>
<dbReference type="Proteomes" id="UP000267096">
    <property type="component" value="Unassembled WGS sequence"/>
</dbReference>
<name>A0A3P6NBE1_ANISI</name>
<evidence type="ECO:0000313" key="1">
    <source>
        <dbReference type="EMBL" id="VDK19022.1"/>
    </source>
</evidence>
<dbReference type="AlphaFoldDB" id="A0A3P6NBE1"/>
<gene>
    <name evidence="1" type="ORF">ASIM_LOCUS1658</name>
</gene>
<accession>A0A3P6NBE1</accession>
<protein>
    <submittedName>
        <fullName evidence="1">Uncharacterized protein</fullName>
    </submittedName>
</protein>
<sequence>MQKTRVILRDKYATGAPFLQHSASRATDSKTLSFRLTSGLVGVFSGIQFNFLGYQFSNISAWTRRYSVGGRWRTLEADRRFAIGRQTTSSARGPCEQR</sequence>
<reference evidence="1 2" key="1">
    <citation type="submission" date="2018-11" db="EMBL/GenBank/DDBJ databases">
        <authorList>
            <consortium name="Pathogen Informatics"/>
        </authorList>
    </citation>
    <scope>NUCLEOTIDE SEQUENCE [LARGE SCALE GENOMIC DNA]</scope>
</reference>
<proteinExistence type="predicted"/>
<organism evidence="1 2">
    <name type="scientific">Anisakis simplex</name>
    <name type="common">Herring worm</name>
    <dbReference type="NCBI Taxonomy" id="6269"/>
    <lineage>
        <taxon>Eukaryota</taxon>
        <taxon>Metazoa</taxon>
        <taxon>Ecdysozoa</taxon>
        <taxon>Nematoda</taxon>
        <taxon>Chromadorea</taxon>
        <taxon>Rhabditida</taxon>
        <taxon>Spirurina</taxon>
        <taxon>Ascaridomorpha</taxon>
        <taxon>Ascaridoidea</taxon>
        <taxon>Anisakidae</taxon>
        <taxon>Anisakis</taxon>
        <taxon>Anisakis simplex complex</taxon>
    </lineage>
</organism>
<keyword evidence="2" id="KW-1185">Reference proteome</keyword>
<dbReference type="EMBL" id="UYRR01001877">
    <property type="protein sequence ID" value="VDK19022.1"/>
    <property type="molecule type" value="Genomic_DNA"/>
</dbReference>